<organism evidence="3 4">
    <name type="scientific">Dactylonectria macrodidyma</name>
    <dbReference type="NCBI Taxonomy" id="307937"/>
    <lineage>
        <taxon>Eukaryota</taxon>
        <taxon>Fungi</taxon>
        <taxon>Dikarya</taxon>
        <taxon>Ascomycota</taxon>
        <taxon>Pezizomycotina</taxon>
        <taxon>Sordariomycetes</taxon>
        <taxon>Hypocreomycetidae</taxon>
        <taxon>Hypocreales</taxon>
        <taxon>Nectriaceae</taxon>
        <taxon>Dactylonectria</taxon>
    </lineage>
</organism>
<proteinExistence type="predicted"/>
<dbReference type="InterPro" id="IPR010530">
    <property type="entry name" value="B12D"/>
</dbReference>
<feature type="transmembrane region" description="Helical" evidence="2">
    <location>
        <begin position="77"/>
        <end position="96"/>
    </location>
</feature>
<feature type="compositionally biased region" description="Basic and acidic residues" evidence="1">
    <location>
        <begin position="116"/>
        <end position="130"/>
    </location>
</feature>
<evidence type="ECO:0000313" key="4">
    <source>
        <dbReference type="Proteomes" id="UP000738349"/>
    </source>
</evidence>
<dbReference type="AlphaFoldDB" id="A0A9P9JAP0"/>
<keyword evidence="2" id="KW-0812">Transmembrane</keyword>
<dbReference type="Pfam" id="PF06522">
    <property type="entry name" value="B12D"/>
    <property type="match status" value="1"/>
</dbReference>
<gene>
    <name evidence="3" type="ORF">EDB81DRAFT_788806</name>
</gene>
<evidence type="ECO:0008006" key="5">
    <source>
        <dbReference type="Google" id="ProtNLM"/>
    </source>
</evidence>
<keyword evidence="2" id="KW-1133">Transmembrane helix</keyword>
<name>A0A9P9JAP0_9HYPO</name>
<evidence type="ECO:0000256" key="2">
    <source>
        <dbReference type="SAM" id="Phobius"/>
    </source>
</evidence>
<dbReference type="Proteomes" id="UP000738349">
    <property type="component" value="Unassembled WGS sequence"/>
</dbReference>
<sequence length="130" mass="14898">MFHRPTPNTPSKADNFQLNHHFWTSHRPSPLIKMRSSAALRMFRQTPRMLRPVPKEDQAGHTISQRLRKLKSIPPELYPLAVVVAFALSAATYSISRKFVVDKNLRLARQGPSARASDHSSHSEEHKEEH</sequence>
<evidence type="ECO:0000256" key="1">
    <source>
        <dbReference type="SAM" id="MobiDB-lite"/>
    </source>
</evidence>
<protein>
    <recommendedName>
        <fullName evidence="5">NADH-ubiquinone reductase complex 1 MLRQ subunit</fullName>
    </recommendedName>
</protein>
<reference evidence="3" key="1">
    <citation type="journal article" date="2021" name="Nat. Commun.">
        <title>Genetic determinants of endophytism in the Arabidopsis root mycobiome.</title>
        <authorList>
            <person name="Mesny F."/>
            <person name="Miyauchi S."/>
            <person name="Thiergart T."/>
            <person name="Pickel B."/>
            <person name="Atanasova L."/>
            <person name="Karlsson M."/>
            <person name="Huettel B."/>
            <person name="Barry K.W."/>
            <person name="Haridas S."/>
            <person name="Chen C."/>
            <person name="Bauer D."/>
            <person name="Andreopoulos W."/>
            <person name="Pangilinan J."/>
            <person name="LaButti K."/>
            <person name="Riley R."/>
            <person name="Lipzen A."/>
            <person name="Clum A."/>
            <person name="Drula E."/>
            <person name="Henrissat B."/>
            <person name="Kohler A."/>
            <person name="Grigoriev I.V."/>
            <person name="Martin F.M."/>
            <person name="Hacquard S."/>
        </authorList>
    </citation>
    <scope>NUCLEOTIDE SEQUENCE</scope>
    <source>
        <strain evidence="3">MPI-CAGE-AT-0147</strain>
    </source>
</reference>
<comment type="caution">
    <text evidence="3">The sequence shown here is derived from an EMBL/GenBank/DDBJ whole genome shotgun (WGS) entry which is preliminary data.</text>
</comment>
<keyword evidence="2" id="KW-0472">Membrane</keyword>
<keyword evidence="4" id="KW-1185">Reference proteome</keyword>
<dbReference type="EMBL" id="JAGMUV010000005">
    <property type="protein sequence ID" value="KAH7157081.1"/>
    <property type="molecule type" value="Genomic_DNA"/>
</dbReference>
<accession>A0A9P9JAP0</accession>
<dbReference type="OrthoDB" id="202195at2759"/>
<evidence type="ECO:0000313" key="3">
    <source>
        <dbReference type="EMBL" id="KAH7157081.1"/>
    </source>
</evidence>
<feature type="region of interest" description="Disordered" evidence="1">
    <location>
        <begin position="109"/>
        <end position="130"/>
    </location>
</feature>